<sequence length="143" mass="15849">MYAVSLLSRFMHCSNESHFRAAKRVLRYIKGTLSYGMQFTKAENLKLVGYCDSDWAGSLDDMKSTTGYAFNLGSGMICWSSKKQAVVAQSTAEAEYIAAAAVVNQAIWLRKILADLNHEQKEATEIMCDNLSAIAIAKNPVFH</sequence>
<dbReference type="PANTHER" id="PTHR11439:SF503">
    <property type="entry name" value="CYSTEINE-RICH RLK (RECEPTOR-LIKE PROTEIN KINASE) 8"/>
    <property type="match status" value="1"/>
</dbReference>
<dbReference type="Proteomes" id="UP000818029">
    <property type="component" value="Chromosome A04"/>
</dbReference>
<dbReference type="RefSeq" id="XP_016737793.1">
    <property type="nucleotide sequence ID" value="XM_016882304.1"/>
</dbReference>
<organism evidence="1 2">
    <name type="scientific">Gossypium hirsutum</name>
    <name type="common">Upland cotton</name>
    <name type="synonym">Gossypium mexicanum</name>
    <dbReference type="NCBI Taxonomy" id="3635"/>
    <lineage>
        <taxon>Eukaryota</taxon>
        <taxon>Viridiplantae</taxon>
        <taxon>Streptophyta</taxon>
        <taxon>Embryophyta</taxon>
        <taxon>Tracheophyta</taxon>
        <taxon>Spermatophyta</taxon>
        <taxon>Magnoliopsida</taxon>
        <taxon>eudicotyledons</taxon>
        <taxon>Gunneridae</taxon>
        <taxon>Pentapetalae</taxon>
        <taxon>rosids</taxon>
        <taxon>malvids</taxon>
        <taxon>Malvales</taxon>
        <taxon>Malvaceae</taxon>
        <taxon>Malvoideae</taxon>
        <taxon>Gossypium</taxon>
    </lineage>
</organism>
<name>A0A1U8NIF6_GOSHI</name>
<reference evidence="1" key="1">
    <citation type="journal article" date="2020" name="Nat. Genet.">
        <title>Genomic diversifications of five Gossypium allopolyploid species and their impact on cotton improvement.</title>
        <authorList>
            <person name="Chen Z.J."/>
            <person name="Sreedasyam A."/>
            <person name="Ando A."/>
            <person name="Song Q."/>
            <person name="De Santiago L.M."/>
            <person name="Hulse-Kemp A.M."/>
            <person name="Ding M."/>
            <person name="Ye W."/>
            <person name="Kirkbride R.C."/>
            <person name="Jenkins J."/>
            <person name="Plott C."/>
            <person name="Lovell J."/>
            <person name="Lin Y.M."/>
            <person name="Vaughn R."/>
            <person name="Liu B."/>
            <person name="Simpson S."/>
            <person name="Scheffler B.E."/>
            <person name="Wen L."/>
            <person name="Saski C.A."/>
            <person name="Grover C.E."/>
            <person name="Hu G."/>
            <person name="Conover J.L."/>
            <person name="Carlson J.W."/>
            <person name="Shu S."/>
            <person name="Boston L.B."/>
            <person name="Williams M."/>
            <person name="Peterson D.G."/>
            <person name="McGee K."/>
            <person name="Jones D.C."/>
            <person name="Wendel J.F."/>
            <person name="Stelly D.M."/>
            <person name="Grimwood J."/>
            <person name="Schmutz J."/>
        </authorList>
    </citation>
    <scope>NUCLEOTIDE SEQUENCE [LARGE SCALE GENOMIC DNA]</scope>
    <source>
        <strain evidence="1">cv. TM-1</strain>
    </source>
</reference>
<gene>
    <name evidence="2" type="primary">LOC107947779</name>
</gene>
<dbReference type="KEGG" id="ghi:107947779"/>
<keyword evidence="1" id="KW-1185">Reference proteome</keyword>
<dbReference type="CDD" id="cd09272">
    <property type="entry name" value="RNase_HI_RT_Ty1"/>
    <property type="match status" value="1"/>
</dbReference>
<accession>A0A1U8NIF6</accession>
<proteinExistence type="predicted"/>
<protein>
    <submittedName>
        <fullName evidence="2">Secreted RxLR effector protein 161-like</fullName>
    </submittedName>
</protein>
<dbReference type="PANTHER" id="PTHR11439">
    <property type="entry name" value="GAG-POL-RELATED RETROTRANSPOSON"/>
    <property type="match status" value="1"/>
</dbReference>
<evidence type="ECO:0000313" key="1">
    <source>
        <dbReference type="Proteomes" id="UP000818029"/>
    </source>
</evidence>
<evidence type="ECO:0000313" key="2">
    <source>
        <dbReference type="RefSeq" id="XP_016737793.1"/>
    </source>
</evidence>
<reference evidence="2" key="2">
    <citation type="submission" date="2025-08" db="UniProtKB">
        <authorList>
            <consortium name="RefSeq"/>
        </authorList>
    </citation>
    <scope>IDENTIFICATION</scope>
</reference>
<dbReference type="PaxDb" id="3635-A0A1U8NIF6"/>
<dbReference type="GeneID" id="107947779"/>
<dbReference type="AlphaFoldDB" id="A0A1U8NIF6"/>
<dbReference type="STRING" id="3635.A0A1U8NIF6"/>